<dbReference type="InterPro" id="IPR001478">
    <property type="entry name" value="PDZ"/>
</dbReference>
<dbReference type="RefSeq" id="WP_135089708.1">
    <property type="nucleotide sequence ID" value="NZ_SPDV01000048.1"/>
</dbReference>
<comment type="similarity">
    <text evidence="3">Belongs to the peptidase S1C family.</text>
</comment>
<dbReference type="Proteomes" id="UP000298213">
    <property type="component" value="Unassembled WGS sequence"/>
</dbReference>
<dbReference type="GO" id="GO:0006508">
    <property type="term" value="P:proteolysis"/>
    <property type="evidence" value="ECO:0007669"/>
    <property type="project" value="UniProtKB-KW"/>
</dbReference>
<keyword evidence="12" id="KW-0346">Stress response</keyword>
<dbReference type="InterPro" id="IPR036034">
    <property type="entry name" value="PDZ_sf"/>
</dbReference>
<dbReference type="InterPro" id="IPR001940">
    <property type="entry name" value="Peptidase_S1C"/>
</dbReference>
<dbReference type="EC" id="3.4.21.107" evidence="4"/>
<organism evidence="19 20">
    <name type="scientific">Sphingomonas parva</name>
    <dbReference type="NCBI Taxonomy" id="2555898"/>
    <lineage>
        <taxon>Bacteria</taxon>
        <taxon>Pseudomonadati</taxon>
        <taxon>Pseudomonadota</taxon>
        <taxon>Alphaproteobacteria</taxon>
        <taxon>Sphingomonadales</taxon>
        <taxon>Sphingomonadaceae</taxon>
        <taxon>Sphingomonas</taxon>
    </lineage>
</organism>
<comment type="catalytic activity">
    <reaction evidence="1">
        <text>Acts on substrates that are at least partially unfolded. The cleavage site P1 residue is normally between a pair of hydrophobic residues, such as Val-|-Val.</text>
        <dbReference type="EC" id="3.4.21.107"/>
    </reaction>
</comment>
<dbReference type="Gene3D" id="2.40.10.120">
    <property type="match status" value="1"/>
</dbReference>
<accession>A0A4Y8ZLF7</accession>
<evidence type="ECO:0000256" key="3">
    <source>
        <dbReference type="ARBA" id="ARBA00010541"/>
    </source>
</evidence>
<dbReference type="PRINTS" id="PR00834">
    <property type="entry name" value="PROTEASES2C"/>
</dbReference>
<dbReference type="NCBIfam" id="TIGR02037">
    <property type="entry name" value="degP_htrA_DO"/>
    <property type="match status" value="1"/>
</dbReference>
<keyword evidence="7 17" id="KW-0732">Signal</keyword>
<feature type="binding site" evidence="15">
    <location>
        <position position="161"/>
    </location>
    <ligand>
        <name>substrate</name>
    </ligand>
</feature>
<dbReference type="AlphaFoldDB" id="A0A4Y8ZLF7"/>
<feature type="chain" id="PRO_5039172557" description="Probable periplasmic serine endoprotease DegP-like" evidence="17">
    <location>
        <begin position="19"/>
        <end position="516"/>
    </location>
</feature>
<feature type="region of interest" description="Disordered" evidence="16">
    <location>
        <begin position="386"/>
        <end position="418"/>
    </location>
</feature>
<dbReference type="InterPro" id="IPR011782">
    <property type="entry name" value="Pept_S1C_Do"/>
</dbReference>
<dbReference type="SMART" id="SM00228">
    <property type="entry name" value="PDZ"/>
    <property type="match status" value="2"/>
</dbReference>
<keyword evidence="20" id="KW-1185">Reference proteome</keyword>
<keyword evidence="11" id="KW-0720">Serine protease</keyword>
<dbReference type="SUPFAM" id="SSF50156">
    <property type="entry name" value="PDZ domain-like"/>
    <property type="match status" value="2"/>
</dbReference>
<evidence type="ECO:0000256" key="1">
    <source>
        <dbReference type="ARBA" id="ARBA00001772"/>
    </source>
</evidence>
<feature type="signal peptide" evidence="17">
    <location>
        <begin position="1"/>
        <end position="18"/>
    </location>
</feature>
<evidence type="ECO:0000256" key="10">
    <source>
        <dbReference type="ARBA" id="ARBA00022801"/>
    </source>
</evidence>
<name>A0A4Y8ZLF7_9SPHN</name>
<dbReference type="Pfam" id="PF13180">
    <property type="entry name" value="PDZ_2"/>
    <property type="match status" value="1"/>
</dbReference>
<feature type="active site" description="Charge relay system" evidence="14">
    <location>
        <position position="235"/>
    </location>
</feature>
<dbReference type="PROSITE" id="PS50106">
    <property type="entry name" value="PDZ"/>
    <property type="match status" value="2"/>
</dbReference>
<evidence type="ECO:0000256" key="7">
    <source>
        <dbReference type="ARBA" id="ARBA00022729"/>
    </source>
</evidence>
<proteinExistence type="inferred from homology"/>
<dbReference type="Pfam" id="PF13365">
    <property type="entry name" value="Trypsin_2"/>
    <property type="match status" value="1"/>
</dbReference>
<keyword evidence="10" id="KW-0378">Hydrolase</keyword>
<keyword evidence="8" id="KW-0677">Repeat</keyword>
<feature type="domain" description="PDZ" evidence="18">
    <location>
        <begin position="284"/>
        <end position="352"/>
    </location>
</feature>
<dbReference type="GO" id="GO:0004252">
    <property type="term" value="F:serine-type endopeptidase activity"/>
    <property type="evidence" value="ECO:0007669"/>
    <property type="project" value="InterPro"/>
</dbReference>
<dbReference type="InterPro" id="IPR009003">
    <property type="entry name" value="Peptidase_S1_PA"/>
</dbReference>
<comment type="caution">
    <text evidence="19">The sequence shown here is derived from an EMBL/GenBank/DDBJ whole genome shotgun (WGS) entry which is preliminary data.</text>
</comment>
<evidence type="ECO:0000259" key="18">
    <source>
        <dbReference type="PROSITE" id="PS50106"/>
    </source>
</evidence>
<feature type="domain" description="PDZ" evidence="18">
    <location>
        <begin position="408"/>
        <end position="501"/>
    </location>
</feature>
<dbReference type="PANTHER" id="PTHR22939:SF130">
    <property type="entry name" value="PERIPLASMIC SERINE ENDOPROTEASE DEGP-LIKE-RELATED"/>
    <property type="match status" value="1"/>
</dbReference>
<dbReference type="Gene3D" id="2.30.42.10">
    <property type="match status" value="2"/>
</dbReference>
<evidence type="ECO:0000256" key="16">
    <source>
        <dbReference type="SAM" id="MobiDB-lite"/>
    </source>
</evidence>
<keyword evidence="6" id="KW-0645">Protease</keyword>
<evidence type="ECO:0000256" key="12">
    <source>
        <dbReference type="ARBA" id="ARBA00023016"/>
    </source>
</evidence>
<feature type="active site" description="Charge relay system" evidence="14">
    <location>
        <position position="125"/>
    </location>
</feature>
<dbReference type="PANTHER" id="PTHR22939">
    <property type="entry name" value="SERINE PROTEASE FAMILY S1C HTRA-RELATED"/>
    <property type="match status" value="1"/>
</dbReference>
<protein>
    <recommendedName>
        <fullName evidence="5">Probable periplasmic serine endoprotease DegP-like</fullName>
        <ecNumber evidence="4">3.4.21.107</ecNumber>
    </recommendedName>
    <alternativeName>
        <fullName evidence="13">Protease Do</fullName>
    </alternativeName>
</protein>
<evidence type="ECO:0000256" key="14">
    <source>
        <dbReference type="PIRSR" id="PIRSR611782-1"/>
    </source>
</evidence>
<feature type="binding site" evidence="15">
    <location>
        <position position="125"/>
    </location>
    <ligand>
        <name>substrate</name>
    </ligand>
</feature>
<evidence type="ECO:0000256" key="6">
    <source>
        <dbReference type="ARBA" id="ARBA00022670"/>
    </source>
</evidence>
<evidence type="ECO:0000256" key="4">
    <source>
        <dbReference type="ARBA" id="ARBA00013035"/>
    </source>
</evidence>
<evidence type="ECO:0000313" key="19">
    <source>
        <dbReference type="EMBL" id="TFI56843.1"/>
    </source>
</evidence>
<dbReference type="OrthoDB" id="9758917at2"/>
<evidence type="ECO:0000256" key="5">
    <source>
        <dbReference type="ARBA" id="ARBA00013958"/>
    </source>
</evidence>
<feature type="binding site" evidence="15">
    <location>
        <begin position="233"/>
        <end position="235"/>
    </location>
    <ligand>
        <name>substrate</name>
    </ligand>
</feature>
<evidence type="ECO:0000256" key="2">
    <source>
        <dbReference type="ARBA" id="ARBA00004418"/>
    </source>
</evidence>
<gene>
    <name evidence="19" type="ORF">E2493_18025</name>
</gene>
<evidence type="ECO:0000256" key="11">
    <source>
        <dbReference type="ARBA" id="ARBA00022825"/>
    </source>
</evidence>
<reference evidence="19 20" key="1">
    <citation type="submission" date="2019-03" db="EMBL/GenBank/DDBJ databases">
        <title>Genome sequence of Sphingomonas sp. 17J27-24.</title>
        <authorList>
            <person name="Kim M."/>
            <person name="Maeng S."/>
            <person name="Sathiyaraj S."/>
        </authorList>
    </citation>
    <scope>NUCLEOTIDE SEQUENCE [LARGE SCALE GENOMIC DNA]</scope>
    <source>
        <strain evidence="19 20">17J27-24</strain>
    </source>
</reference>
<dbReference type="Pfam" id="PF00595">
    <property type="entry name" value="PDZ"/>
    <property type="match status" value="1"/>
</dbReference>
<comment type="subcellular location">
    <subcellularLocation>
        <location evidence="2">Periplasm</location>
    </subcellularLocation>
</comment>
<evidence type="ECO:0000313" key="20">
    <source>
        <dbReference type="Proteomes" id="UP000298213"/>
    </source>
</evidence>
<keyword evidence="9" id="KW-0574">Periplasm</keyword>
<dbReference type="EMBL" id="SPDV01000048">
    <property type="protein sequence ID" value="TFI56843.1"/>
    <property type="molecule type" value="Genomic_DNA"/>
</dbReference>
<dbReference type="SUPFAM" id="SSF50494">
    <property type="entry name" value="Trypsin-like serine proteases"/>
    <property type="match status" value="1"/>
</dbReference>
<evidence type="ECO:0000256" key="8">
    <source>
        <dbReference type="ARBA" id="ARBA00022737"/>
    </source>
</evidence>
<evidence type="ECO:0000256" key="13">
    <source>
        <dbReference type="ARBA" id="ARBA00032850"/>
    </source>
</evidence>
<sequence>MRYVYGLTAALLIGGATATLTVGPVGAQTAQNEPGTIAAATPRPGAPMSFADLAARLQPAVVNISTKQSIQVSQSRSLPPGFEEFFRRFGAPVPEGGDEPVTRRGGSLGSGFIISADGYVVTNNHVVSPSSSGATVEQITVTLPDRREFEAELVGRDTASDLAVLKIKGNNLPFVRFASGPESVRVGDWVVAIGNPFGLGGTVTAGIVSALHRNIGAGQYDRYIQTDASINMGNSGGPMFDLNGNVVGINTALISPTGGNVGIGFAIPADQAAPIVESLRAGRRPQRGYIGVSLQPLTEDIAESLNLPKNRGELIRGVTPGGAAARAGIQQGDVVITVNNQPVTPDQSLAYLVAKLPVGQRVPIELMRGGERRTVTVTVGERPTEEELAKLNGIEDETPVAETPENEQSTSQRSARESLGVTVQPLTPEIARSLRLNDVNLRGLVVASVSPSSDAAQKLQQGDIILSINQRATRTPDEAAAAVAAARSAGRNSVLLLVRRGNNPPVYIGVTLARAR</sequence>
<evidence type="ECO:0000256" key="15">
    <source>
        <dbReference type="PIRSR" id="PIRSR611782-2"/>
    </source>
</evidence>
<feature type="active site" description="Charge relay system" evidence="14">
    <location>
        <position position="161"/>
    </location>
</feature>
<evidence type="ECO:0000256" key="17">
    <source>
        <dbReference type="SAM" id="SignalP"/>
    </source>
</evidence>
<evidence type="ECO:0000256" key="9">
    <source>
        <dbReference type="ARBA" id="ARBA00022764"/>
    </source>
</evidence>